<accession>A0A420J1E9</accession>
<reference evidence="1 2" key="1">
    <citation type="journal article" date="2018" name="BMC Genomics">
        <title>Comparative genome analyses reveal sequence features reflecting distinct modes of host-adaptation between dicot and monocot powdery mildew.</title>
        <authorList>
            <person name="Wu Y."/>
            <person name="Ma X."/>
            <person name="Pan Z."/>
            <person name="Kale S.D."/>
            <person name="Song Y."/>
            <person name="King H."/>
            <person name="Zhang Q."/>
            <person name="Presley C."/>
            <person name="Deng X."/>
            <person name="Wei C.I."/>
            <person name="Xiao S."/>
        </authorList>
    </citation>
    <scope>NUCLEOTIDE SEQUENCE [LARGE SCALE GENOMIC DNA]</scope>
    <source>
        <strain evidence="1">UCSC1</strain>
    </source>
</reference>
<name>A0A420J1E9_9PEZI</name>
<evidence type="ECO:0000313" key="2">
    <source>
        <dbReference type="Proteomes" id="UP000285405"/>
    </source>
</evidence>
<protein>
    <submittedName>
        <fullName evidence="1">Uncharacterized protein</fullName>
    </submittedName>
</protein>
<comment type="caution">
    <text evidence="1">The sequence shown here is derived from an EMBL/GenBank/DDBJ whole genome shotgun (WGS) entry which is preliminary data.</text>
</comment>
<proteinExistence type="predicted"/>
<organism evidence="1 2">
    <name type="scientific">Golovinomyces cichoracearum</name>
    <dbReference type="NCBI Taxonomy" id="62708"/>
    <lineage>
        <taxon>Eukaryota</taxon>
        <taxon>Fungi</taxon>
        <taxon>Dikarya</taxon>
        <taxon>Ascomycota</taxon>
        <taxon>Pezizomycotina</taxon>
        <taxon>Leotiomycetes</taxon>
        <taxon>Erysiphales</taxon>
        <taxon>Erysiphaceae</taxon>
        <taxon>Golovinomyces</taxon>
    </lineage>
</organism>
<sequence>MGDPDAAEHEKKCHQQLPKFSNENLIRRRTLHSQVALGRSGIPPSRLFHLSISSSLGESSEFDERLLHFLHGDVLGMALVRITEASLRIWLKAFFPHHVTAIRPHGTVCRSRIA</sequence>
<dbReference type="EMBL" id="MCBR01003461">
    <property type="protein sequence ID" value="RKF80629.1"/>
    <property type="molecule type" value="Genomic_DNA"/>
</dbReference>
<dbReference type="Proteomes" id="UP000285405">
    <property type="component" value="Unassembled WGS sequence"/>
</dbReference>
<evidence type="ECO:0000313" key="1">
    <source>
        <dbReference type="EMBL" id="RKF80629.1"/>
    </source>
</evidence>
<gene>
    <name evidence="1" type="ORF">GcC1_034026</name>
</gene>
<dbReference type="AlphaFoldDB" id="A0A420J1E9"/>